<dbReference type="PROSITE" id="PS00073">
    <property type="entry name" value="ACYL_COA_DH_2"/>
    <property type="match status" value="1"/>
</dbReference>
<evidence type="ECO:0000256" key="6">
    <source>
        <dbReference type="ARBA" id="ARBA00023002"/>
    </source>
</evidence>
<dbReference type="Pfam" id="PF02770">
    <property type="entry name" value="Acyl-CoA_dh_M"/>
    <property type="match status" value="1"/>
</dbReference>
<dbReference type="FunFam" id="1.20.140.10:FF:000001">
    <property type="entry name" value="Acyl-CoA dehydrogenase"/>
    <property type="match status" value="1"/>
</dbReference>
<evidence type="ECO:0000313" key="14">
    <source>
        <dbReference type="EMBL" id="GBF33056.1"/>
    </source>
</evidence>
<keyword evidence="6 10" id="KW-0560">Oxidoreductase</keyword>
<dbReference type="RefSeq" id="WP_104371504.1">
    <property type="nucleotide sequence ID" value="NZ_BFAV01000073.1"/>
</dbReference>
<evidence type="ECO:0000256" key="10">
    <source>
        <dbReference type="RuleBase" id="RU362125"/>
    </source>
</evidence>
<dbReference type="InterPro" id="IPR050741">
    <property type="entry name" value="Acyl-CoA_dehydrogenase"/>
</dbReference>
<dbReference type="Gene3D" id="2.40.110.10">
    <property type="entry name" value="Butyryl-CoA Dehydrogenase, subunit A, domain 2"/>
    <property type="match status" value="1"/>
</dbReference>
<proteinExistence type="inferred from homology"/>
<keyword evidence="4 10" id="KW-0285">Flavoprotein</keyword>
<feature type="domain" description="Acyl-CoA dehydrogenase/oxidase N-terminal" evidence="13">
    <location>
        <begin position="9"/>
        <end position="117"/>
    </location>
</feature>
<evidence type="ECO:0000256" key="3">
    <source>
        <dbReference type="ARBA" id="ARBA00009347"/>
    </source>
</evidence>
<dbReference type="InterPro" id="IPR046373">
    <property type="entry name" value="Acyl-CoA_Oxase/DH_mid-dom_sf"/>
</dbReference>
<gene>
    <name evidence="14" type="ORF">DCCM_2153</name>
</gene>
<evidence type="ECO:0000256" key="2">
    <source>
        <dbReference type="ARBA" id="ARBA00005102"/>
    </source>
</evidence>
<evidence type="ECO:0000313" key="15">
    <source>
        <dbReference type="Proteomes" id="UP000239549"/>
    </source>
</evidence>
<comment type="pathway">
    <text evidence="2">Siderophore biosynthesis; mycobactin biosynthesis.</text>
</comment>
<comment type="caution">
    <text evidence="14">The sequence shown here is derived from an EMBL/GenBank/DDBJ whole genome shotgun (WGS) entry which is preliminary data.</text>
</comment>
<dbReference type="Pfam" id="PF02771">
    <property type="entry name" value="Acyl-CoA_dh_N"/>
    <property type="match status" value="1"/>
</dbReference>
<comment type="function">
    <text evidence="7">Catalyzes the dehydrogenation at the alpha-beta position of ACP-bound acyl chains. This results in the introduction of a double bond in the lipidic chain, which is further transferred to the epsilon-amino group of lysine residue in the mycobactin core by MbtK.</text>
</comment>
<protein>
    <recommendedName>
        <fullName evidence="8">Acyl-[acyl-carrier-protein] dehydrogenase MbtN</fullName>
    </recommendedName>
    <alternativeName>
        <fullName evidence="9">Mycobactin synthase protein N</fullName>
    </alternativeName>
</protein>
<dbReference type="GO" id="GO:0033539">
    <property type="term" value="P:fatty acid beta-oxidation using acyl-CoA dehydrogenase"/>
    <property type="evidence" value="ECO:0007669"/>
    <property type="project" value="TreeGrafter"/>
</dbReference>
<sequence length="380" mass="42028">MALDLNTGDYKIFREAFKKFIDTEIKPHYQLWEEEGLVPRELWLKSGGQGFLCPWAEEKYGGSGADFGYSVIIAQELARAGTHVMFPLHSDIVVPYIASFGNPEQKNRWLPGCVSGELLAAVAMTEPDAGSDLAAIKTTAVRDGGCYVLNGAKTFISGGEQCDIVIVACKTDPKAAPPHRGISLLVVENGTPGFNKGRRLHKMGLKSQDTVELFFEDCRVPATNLLGLENQGFSCLMQKLQQERLVAAVAAQGLAEKMLKEALAYTSTRSIFGKPVSKFQHNAFKLVEMATEIEMGGVFLERLVEEHMEGKNVVKRVSMAKFRITETANRVAYDCLQLYGGYGYIEEYPICRDYRDIRVQTIYAGASEVMKSIIARDLGI</sequence>
<dbReference type="GO" id="GO:0003995">
    <property type="term" value="F:acyl-CoA dehydrogenase activity"/>
    <property type="evidence" value="ECO:0007669"/>
    <property type="project" value="InterPro"/>
</dbReference>
<dbReference type="PROSITE" id="PS00072">
    <property type="entry name" value="ACYL_COA_DH_1"/>
    <property type="match status" value="1"/>
</dbReference>
<evidence type="ECO:0000256" key="5">
    <source>
        <dbReference type="ARBA" id="ARBA00022827"/>
    </source>
</evidence>
<dbReference type="Gene3D" id="1.20.140.10">
    <property type="entry name" value="Butyryl-CoA Dehydrogenase, subunit A, domain 3"/>
    <property type="match status" value="1"/>
</dbReference>
<dbReference type="GO" id="GO:0005737">
    <property type="term" value="C:cytoplasm"/>
    <property type="evidence" value="ECO:0007669"/>
    <property type="project" value="TreeGrafter"/>
</dbReference>
<dbReference type="InterPro" id="IPR009075">
    <property type="entry name" value="AcylCo_DH/oxidase_C"/>
</dbReference>
<evidence type="ECO:0000259" key="12">
    <source>
        <dbReference type="Pfam" id="PF02770"/>
    </source>
</evidence>
<dbReference type="OrthoDB" id="9802447at2"/>
<comment type="similarity">
    <text evidence="3 10">Belongs to the acyl-CoA dehydrogenase family.</text>
</comment>
<dbReference type="Proteomes" id="UP000239549">
    <property type="component" value="Unassembled WGS sequence"/>
</dbReference>
<dbReference type="EMBL" id="BFAV01000073">
    <property type="protein sequence ID" value="GBF33056.1"/>
    <property type="molecule type" value="Genomic_DNA"/>
</dbReference>
<dbReference type="InterPro" id="IPR013786">
    <property type="entry name" value="AcylCoA_DH/ox_N"/>
</dbReference>
<dbReference type="AlphaFoldDB" id="A0A2L2XFP6"/>
<dbReference type="Gene3D" id="1.10.540.10">
    <property type="entry name" value="Acyl-CoA dehydrogenase/oxidase, N-terminal domain"/>
    <property type="match status" value="1"/>
</dbReference>
<evidence type="ECO:0000256" key="7">
    <source>
        <dbReference type="ARBA" id="ARBA00037085"/>
    </source>
</evidence>
<keyword evidence="5 10" id="KW-0274">FAD</keyword>
<name>A0A2L2XFP6_9FIRM</name>
<evidence type="ECO:0000256" key="8">
    <source>
        <dbReference type="ARBA" id="ARBA00040394"/>
    </source>
</evidence>
<dbReference type="Pfam" id="PF00441">
    <property type="entry name" value="Acyl-CoA_dh_1"/>
    <property type="match status" value="1"/>
</dbReference>
<dbReference type="GO" id="GO:0050660">
    <property type="term" value="F:flavin adenine dinucleotide binding"/>
    <property type="evidence" value="ECO:0007669"/>
    <property type="project" value="InterPro"/>
</dbReference>
<accession>A0A2L2XFP6</accession>
<evidence type="ECO:0000259" key="13">
    <source>
        <dbReference type="Pfam" id="PF02771"/>
    </source>
</evidence>
<evidence type="ECO:0000256" key="4">
    <source>
        <dbReference type="ARBA" id="ARBA00022630"/>
    </source>
</evidence>
<dbReference type="PANTHER" id="PTHR48083">
    <property type="entry name" value="MEDIUM-CHAIN SPECIFIC ACYL-COA DEHYDROGENASE, MITOCHONDRIAL-RELATED"/>
    <property type="match status" value="1"/>
</dbReference>
<dbReference type="FunFam" id="2.40.110.10:FF:000002">
    <property type="entry name" value="Acyl-CoA dehydrogenase fadE12"/>
    <property type="match status" value="1"/>
</dbReference>
<feature type="domain" description="Acyl-CoA dehydrogenase/oxidase C-terminal" evidence="11">
    <location>
        <begin position="230"/>
        <end position="378"/>
    </location>
</feature>
<keyword evidence="15" id="KW-1185">Reference proteome</keyword>
<dbReference type="SUPFAM" id="SSF47203">
    <property type="entry name" value="Acyl-CoA dehydrogenase C-terminal domain-like"/>
    <property type="match status" value="1"/>
</dbReference>
<comment type="cofactor">
    <cofactor evidence="1 10">
        <name>FAD</name>
        <dbReference type="ChEBI" id="CHEBI:57692"/>
    </cofactor>
</comment>
<dbReference type="InterPro" id="IPR036250">
    <property type="entry name" value="AcylCo_DH-like_C"/>
</dbReference>
<organism evidence="14 15">
    <name type="scientific">Desulfocucumis palustris</name>
    <dbReference type="NCBI Taxonomy" id="1898651"/>
    <lineage>
        <taxon>Bacteria</taxon>
        <taxon>Bacillati</taxon>
        <taxon>Bacillota</taxon>
        <taxon>Clostridia</taxon>
        <taxon>Eubacteriales</taxon>
        <taxon>Desulfocucumaceae</taxon>
        <taxon>Desulfocucumis</taxon>
    </lineage>
</organism>
<dbReference type="PANTHER" id="PTHR48083:SF20">
    <property type="entry name" value="LONG-CHAIN SPECIFIC ACYL-COA DEHYDROGENASE, MITOCHONDRIAL"/>
    <property type="match status" value="1"/>
</dbReference>
<dbReference type="InterPro" id="IPR037069">
    <property type="entry name" value="AcylCoA_DH/ox_N_sf"/>
</dbReference>
<evidence type="ECO:0000256" key="1">
    <source>
        <dbReference type="ARBA" id="ARBA00001974"/>
    </source>
</evidence>
<dbReference type="InterPro" id="IPR006091">
    <property type="entry name" value="Acyl-CoA_Oxase/DH_mid-dom"/>
</dbReference>
<reference evidence="15" key="1">
    <citation type="submission" date="2018-02" db="EMBL/GenBank/DDBJ databases">
        <title>Genome sequence of Desulfocucumis palustris strain NAW-5.</title>
        <authorList>
            <person name="Watanabe M."/>
            <person name="Kojima H."/>
            <person name="Fukui M."/>
        </authorList>
    </citation>
    <scope>NUCLEOTIDE SEQUENCE [LARGE SCALE GENOMIC DNA]</scope>
    <source>
        <strain evidence="15">NAW-5</strain>
    </source>
</reference>
<evidence type="ECO:0000259" key="11">
    <source>
        <dbReference type="Pfam" id="PF00441"/>
    </source>
</evidence>
<dbReference type="SUPFAM" id="SSF56645">
    <property type="entry name" value="Acyl-CoA dehydrogenase NM domain-like"/>
    <property type="match status" value="1"/>
</dbReference>
<dbReference type="InterPro" id="IPR006089">
    <property type="entry name" value="Acyl-CoA_DH_CS"/>
</dbReference>
<evidence type="ECO:0000256" key="9">
    <source>
        <dbReference type="ARBA" id="ARBA00042660"/>
    </source>
</evidence>
<feature type="domain" description="Acyl-CoA oxidase/dehydrogenase middle" evidence="12">
    <location>
        <begin position="121"/>
        <end position="218"/>
    </location>
</feature>
<dbReference type="InterPro" id="IPR009100">
    <property type="entry name" value="AcylCoA_DH/oxidase_NM_dom_sf"/>
</dbReference>